<keyword evidence="1" id="KW-0472">Membrane</keyword>
<keyword evidence="4" id="KW-1185">Reference proteome</keyword>
<feature type="transmembrane region" description="Helical" evidence="1">
    <location>
        <begin position="33"/>
        <end position="53"/>
    </location>
</feature>
<comment type="caution">
    <text evidence="3">The sequence shown here is derived from an EMBL/GenBank/DDBJ whole genome shotgun (WGS) entry which is preliminary data.</text>
</comment>
<feature type="non-terminal residue" evidence="3">
    <location>
        <position position="1"/>
    </location>
</feature>
<protein>
    <submittedName>
        <fullName evidence="3">Uncharacterized protein</fullName>
    </submittedName>
</protein>
<accession>A0A392QMX3</accession>
<reference evidence="3 4" key="1">
    <citation type="journal article" date="2018" name="Front. Plant Sci.">
        <title>Red Clover (Trifolium pratense) and Zigzag Clover (T. medium) - A Picture of Genomic Similarities and Differences.</title>
        <authorList>
            <person name="Dluhosova J."/>
            <person name="Istvanek J."/>
            <person name="Nedelnik J."/>
            <person name="Repkova J."/>
        </authorList>
    </citation>
    <scope>NUCLEOTIDE SEQUENCE [LARGE SCALE GENOMIC DNA]</scope>
    <source>
        <strain evidence="4">cv. 10/8</strain>
        <tissue evidence="3">Leaf</tissue>
    </source>
</reference>
<evidence type="ECO:0000256" key="2">
    <source>
        <dbReference type="SAM" id="SignalP"/>
    </source>
</evidence>
<dbReference type="Proteomes" id="UP000265520">
    <property type="component" value="Unassembled WGS sequence"/>
</dbReference>
<name>A0A392QMX3_9FABA</name>
<sequence length="59" mass="6413">VLLVSIVYSLLTLHASSLMNDPPSVLLPPPLFQLWHAAAVLCAMLFLCDTIPARCCSFV</sequence>
<feature type="chain" id="PRO_5017408011" evidence="2">
    <location>
        <begin position="18"/>
        <end position="59"/>
    </location>
</feature>
<evidence type="ECO:0000313" key="4">
    <source>
        <dbReference type="Proteomes" id="UP000265520"/>
    </source>
</evidence>
<dbReference type="AlphaFoldDB" id="A0A392QMX3"/>
<feature type="signal peptide" evidence="2">
    <location>
        <begin position="1"/>
        <end position="17"/>
    </location>
</feature>
<keyword evidence="1" id="KW-1133">Transmembrane helix</keyword>
<evidence type="ECO:0000256" key="1">
    <source>
        <dbReference type="SAM" id="Phobius"/>
    </source>
</evidence>
<proteinExistence type="predicted"/>
<keyword evidence="2" id="KW-0732">Signal</keyword>
<dbReference type="EMBL" id="LXQA010146421">
    <property type="protein sequence ID" value="MCI25299.1"/>
    <property type="molecule type" value="Genomic_DNA"/>
</dbReference>
<organism evidence="3 4">
    <name type="scientific">Trifolium medium</name>
    <dbReference type="NCBI Taxonomy" id="97028"/>
    <lineage>
        <taxon>Eukaryota</taxon>
        <taxon>Viridiplantae</taxon>
        <taxon>Streptophyta</taxon>
        <taxon>Embryophyta</taxon>
        <taxon>Tracheophyta</taxon>
        <taxon>Spermatophyta</taxon>
        <taxon>Magnoliopsida</taxon>
        <taxon>eudicotyledons</taxon>
        <taxon>Gunneridae</taxon>
        <taxon>Pentapetalae</taxon>
        <taxon>rosids</taxon>
        <taxon>fabids</taxon>
        <taxon>Fabales</taxon>
        <taxon>Fabaceae</taxon>
        <taxon>Papilionoideae</taxon>
        <taxon>50 kb inversion clade</taxon>
        <taxon>NPAAA clade</taxon>
        <taxon>Hologalegina</taxon>
        <taxon>IRL clade</taxon>
        <taxon>Trifolieae</taxon>
        <taxon>Trifolium</taxon>
    </lineage>
</organism>
<evidence type="ECO:0000313" key="3">
    <source>
        <dbReference type="EMBL" id="MCI25299.1"/>
    </source>
</evidence>
<keyword evidence="1" id="KW-0812">Transmembrane</keyword>